<dbReference type="InterPro" id="IPR024370">
    <property type="entry name" value="PBP_domain"/>
</dbReference>
<feature type="domain" description="PBP" evidence="3">
    <location>
        <begin position="23"/>
        <end position="257"/>
    </location>
</feature>
<protein>
    <submittedName>
        <fullName evidence="4">Phosphate ABC transporter substrate-binding protein</fullName>
    </submittedName>
</protein>
<gene>
    <name evidence="4" type="ORF">AMPC_04410</name>
</gene>
<evidence type="ECO:0000256" key="1">
    <source>
        <dbReference type="ARBA" id="ARBA00022729"/>
    </source>
</evidence>
<keyword evidence="1 2" id="KW-0732">Signal</keyword>
<dbReference type="RefSeq" id="WP_248343956.1">
    <property type="nucleotide sequence ID" value="NZ_AP025592.1"/>
</dbReference>
<proteinExistence type="predicted"/>
<sequence>MSHLRSLRALAAAVTAAAALTSGASAAAEELTYDGATSIAGKIMKEAVPRFEQKSGVKFARVGTSGAGKGLKAALAGEVSVAGVSRALTPDELGRRPHFQIIGYDALGVFVSQKNPVKVLTKAQLKGIYTGKIKNWKEVGGANLPIVACSEPVNSGRATVDAFRATVLDGDPYGAVKELDDASDCVKLIAGNPAALGPATMAYSATGVRAIPLDGIMPSKDDIRAGTYLLSRPLLLVSRARPTGALKQFYDFMLSPEGQQIVAKSFVPVR</sequence>
<dbReference type="SUPFAM" id="SSF53850">
    <property type="entry name" value="Periplasmic binding protein-like II"/>
    <property type="match status" value="1"/>
</dbReference>
<feature type="signal peptide" evidence="2">
    <location>
        <begin position="1"/>
        <end position="27"/>
    </location>
</feature>
<evidence type="ECO:0000313" key="4">
    <source>
        <dbReference type="EMBL" id="BDG07328.1"/>
    </source>
</evidence>
<feature type="chain" id="PRO_5045791773" evidence="2">
    <location>
        <begin position="28"/>
        <end position="270"/>
    </location>
</feature>
<name>A0ABN6N2C5_9BACT</name>
<dbReference type="Gene3D" id="3.40.190.10">
    <property type="entry name" value="Periplasmic binding protein-like II"/>
    <property type="match status" value="2"/>
</dbReference>
<dbReference type="EMBL" id="AP025592">
    <property type="protein sequence ID" value="BDG07328.1"/>
    <property type="molecule type" value="Genomic_DNA"/>
</dbReference>
<evidence type="ECO:0000256" key="2">
    <source>
        <dbReference type="SAM" id="SignalP"/>
    </source>
</evidence>
<reference evidence="5" key="1">
    <citation type="journal article" date="2022" name="Int. J. Syst. Evol. Microbiol.">
        <title>Anaeromyxobacter oryzae sp. nov., Anaeromyxobacter diazotrophicus sp. nov. and Anaeromyxobacter paludicola sp. nov., isolated from paddy soils.</title>
        <authorList>
            <person name="Itoh H."/>
            <person name="Xu Z."/>
            <person name="Mise K."/>
            <person name="Masuda Y."/>
            <person name="Ushijima N."/>
            <person name="Hayakawa C."/>
            <person name="Shiratori Y."/>
            <person name="Senoo K."/>
        </authorList>
    </citation>
    <scope>NUCLEOTIDE SEQUENCE [LARGE SCALE GENOMIC DNA]</scope>
    <source>
        <strain evidence="5">Red630</strain>
    </source>
</reference>
<organism evidence="4 5">
    <name type="scientific">Anaeromyxobacter paludicola</name>
    <dbReference type="NCBI Taxonomy" id="2918171"/>
    <lineage>
        <taxon>Bacteria</taxon>
        <taxon>Pseudomonadati</taxon>
        <taxon>Myxococcota</taxon>
        <taxon>Myxococcia</taxon>
        <taxon>Myxococcales</taxon>
        <taxon>Cystobacterineae</taxon>
        <taxon>Anaeromyxobacteraceae</taxon>
        <taxon>Anaeromyxobacter</taxon>
    </lineage>
</organism>
<dbReference type="Proteomes" id="UP001162734">
    <property type="component" value="Chromosome"/>
</dbReference>
<dbReference type="InterPro" id="IPR050811">
    <property type="entry name" value="Phosphate_ABC_transporter"/>
</dbReference>
<keyword evidence="5" id="KW-1185">Reference proteome</keyword>
<accession>A0ABN6N2C5</accession>
<dbReference type="PANTHER" id="PTHR30570:SF1">
    <property type="entry name" value="PHOSPHATE-BINDING PROTEIN PSTS"/>
    <property type="match status" value="1"/>
</dbReference>
<dbReference type="PANTHER" id="PTHR30570">
    <property type="entry name" value="PERIPLASMIC PHOSPHATE BINDING COMPONENT OF PHOSPHATE ABC TRANSPORTER"/>
    <property type="match status" value="1"/>
</dbReference>
<dbReference type="Pfam" id="PF12849">
    <property type="entry name" value="PBP_like_2"/>
    <property type="match status" value="1"/>
</dbReference>
<evidence type="ECO:0000313" key="5">
    <source>
        <dbReference type="Proteomes" id="UP001162734"/>
    </source>
</evidence>
<evidence type="ECO:0000259" key="3">
    <source>
        <dbReference type="Pfam" id="PF12849"/>
    </source>
</evidence>
<dbReference type="CDD" id="cd13653">
    <property type="entry name" value="PBP2_phosphate_like_1"/>
    <property type="match status" value="1"/>
</dbReference>